<keyword evidence="1" id="KW-0378">Hydrolase</keyword>
<dbReference type="InterPro" id="IPR002933">
    <property type="entry name" value="Peptidase_M20"/>
</dbReference>
<sequence>MLGSAAFCGVLPLHEALATEDIQGISVGTALAGHTGNLPLGRPFAAYFEAHIEQGPILEQAGLPIGVVTGGQAICWLDVLVTGSPAHAGTTPMRLRRDALFAASAMINRLEQLADEFQPHGLVTVGQLAIPGSSRNTIPGQVGFTIDLRHHQDTQIAAMEQRTRAVLQELAGQRGMAIDIQQHWFSAATPFDPDCIAAVQQAVTALGYPHQQIVSGAGHDAIHLARHCPTTMIFIPCVGGLSHHEAEDALPDDVRMGADVLLGAVLQQAGGRPQD</sequence>
<organism evidence="2">
    <name type="scientific">Anopheles coluzzii</name>
    <name type="common">African malaria mosquito</name>
    <dbReference type="NCBI Taxonomy" id="1518534"/>
    <lineage>
        <taxon>Eukaryota</taxon>
        <taxon>Metazoa</taxon>
        <taxon>Ecdysozoa</taxon>
        <taxon>Arthropoda</taxon>
        <taxon>Hexapoda</taxon>
        <taxon>Insecta</taxon>
        <taxon>Pterygota</taxon>
        <taxon>Neoptera</taxon>
        <taxon>Endopterygota</taxon>
        <taxon>Diptera</taxon>
        <taxon>Nematocera</taxon>
        <taxon>Culicoidea</taxon>
        <taxon>Culicidae</taxon>
        <taxon>Anophelinae</taxon>
        <taxon>Anopheles</taxon>
    </lineage>
</organism>
<evidence type="ECO:0000256" key="1">
    <source>
        <dbReference type="ARBA" id="ARBA00022801"/>
    </source>
</evidence>
<dbReference type="Proteomes" id="UP000075882">
    <property type="component" value="Unassembled WGS sequence"/>
</dbReference>
<name>A0A8W7PW90_ANOCL</name>
<evidence type="ECO:0000313" key="2">
    <source>
        <dbReference type="EnsemblMetazoa" id="ACOM038695-PA.1"/>
    </source>
</evidence>
<evidence type="ECO:0008006" key="3">
    <source>
        <dbReference type="Google" id="ProtNLM"/>
    </source>
</evidence>
<dbReference type="GO" id="GO:0016813">
    <property type="term" value="F:hydrolase activity, acting on carbon-nitrogen (but not peptide) bonds, in linear amidines"/>
    <property type="evidence" value="ECO:0007669"/>
    <property type="project" value="InterPro"/>
</dbReference>
<dbReference type="NCBIfam" id="TIGR01879">
    <property type="entry name" value="hydantase"/>
    <property type="match status" value="1"/>
</dbReference>
<dbReference type="PANTHER" id="PTHR32494">
    <property type="entry name" value="ALLANTOATE DEIMINASE-RELATED"/>
    <property type="match status" value="1"/>
</dbReference>
<protein>
    <recommendedName>
        <fullName evidence="3">Peptidase M20 dimerisation domain-containing protein</fullName>
    </recommendedName>
</protein>
<dbReference type="InterPro" id="IPR036264">
    <property type="entry name" value="Bact_exopeptidase_dim_dom"/>
</dbReference>
<dbReference type="EnsemblMetazoa" id="ACOM038695-RA">
    <property type="protein sequence ID" value="ACOM038695-PA.1"/>
    <property type="gene ID" value="ACOM038695"/>
</dbReference>
<dbReference type="PANTHER" id="PTHR32494:SF5">
    <property type="entry name" value="ALLANTOATE AMIDOHYDROLASE"/>
    <property type="match status" value="1"/>
</dbReference>
<dbReference type="InterPro" id="IPR010158">
    <property type="entry name" value="Amidase_Cbmase"/>
</dbReference>
<dbReference type="Gene3D" id="3.40.630.10">
    <property type="entry name" value="Zn peptidases"/>
    <property type="match status" value="2"/>
</dbReference>
<dbReference type="AlphaFoldDB" id="A0A8W7PW90"/>
<reference evidence="2" key="1">
    <citation type="submission" date="2022-08" db="UniProtKB">
        <authorList>
            <consortium name="EnsemblMetazoa"/>
        </authorList>
    </citation>
    <scope>IDENTIFICATION</scope>
</reference>
<dbReference type="Pfam" id="PF01546">
    <property type="entry name" value="Peptidase_M20"/>
    <property type="match status" value="1"/>
</dbReference>
<dbReference type="SUPFAM" id="SSF55031">
    <property type="entry name" value="Bacterial exopeptidase dimerisation domain"/>
    <property type="match status" value="1"/>
</dbReference>
<dbReference type="SUPFAM" id="SSF53187">
    <property type="entry name" value="Zn-dependent exopeptidases"/>
    <property type="match status" value="1"/>
</dbReference>
<proteinExistence type="predicted"/>
<accession>A0A8W7PW90</accession>